<dbReference type="EMBL" id="JBBEGN010000005">
    <property type="protein sequence ID" value="MEJ2868598.1"/>
    <property type="molecule type" value="Genomic_DNA"/>
</dbReference>
<accession>A0ABU8MQA5</accession>
<evidence type="ECO:0000313" key="4">
    <source>
        <dbReference type="Proteomes" id="UP001385809"/>
    </source>
</evidence>
<keyword evidence="4" id="KW-1185">Reference proteome</keyword>
<comment type="caution">
    <text evidence="3">The sequence shown here is derived from an EMBL/GenBank/DDBJ whole genome shotgun (WGS) entry which is preliminary data.</text>
</comment>
<protein>
    <recommendedName>
        <fullName evidence="2">DUF8129 domain-containing protein</fullName>
    </recommendedName>
</protein>
<evidence type="ECO:0000313" key="3">
    <source>
        <dbReference type="EMBL" id="MEJ2868598.1"/>
    </source>
</evidence>
<dbReference type="RefSeq" id="WP_337695176.1">
    <property type="nucleotide sequence ID" value="NZ_JBBEGN010000005.1"/>
</dbReference>
<name>A0ABU8MQA5_9PSEU</name>
<dbReference type="InterPro" id="IPR058442">
    <property type="entry name" value="DUF8129"/>
</dbReference>
<dbReference type="Proteomes" id="UP001385809">
    <property type="component" value="Unassembled WGS sequence"/>
</dbReference>
<organism evidence="3 4">
    <name type="scientific">Actinomycetospora aurantiaca</name>
    <dbReference type="NCBI Taxonomy" id="3129233"/>
    <lineage>
        <taxon>Bacteria</taxon>
        <taxon>Bacillati</taxon>
        <taxon>Actinomycetota</taxon>
        <taxon>Actinomycetes</taxon>
        <taxon>Pseudonocardiales</taxon>
        <taxon>Pseudonocardiaceae</taxon>
        <taxon>Actinomycetospora</taxon>
    </lineage>
</organism>
<feature type="domain" description="DUF8129" evidence="2">
    <location>
        <begin position="5"/>
        <end position="56"/>
    </location>
</feature>
<proteinExistence type="predicted"/>
<evidence type="ECO:0000259" key="2">
    <source>
        <dbReference type="Pfam" id="PF26450"/>
    </source>
</evidence>
<sequence length="104" mass="11117">MSLPIPDFDHLPLGSVADRIRALDLDQLDQLIAHEQSMGNRLPVLEVMRARREQLEQGAEPSSGGQDVHPETGGTSHGSPVDPSGAAEPGPPDRHGLRQVTWGG</sequence>
<evidence type="ECO:0000256" key="1">
    <source>
        <dbReference type="SAM" id="MobiDB-lite"/>
    </source>
</evidence>
<dbReference type="Pfam" id="PF26450">
    <property type="entry name" value="DUF8129"/>
    <property type="match status" value="1"/>
</dbReference>
<reference evidence="3 4" key="1">
    <citation type="submission" date="2024-03" db="EMBL/GenBank/DDBJ databases">
        <title>Actinomycetospora sp. OC33-EN08, a novel actinomycete isolated from wild orchid (Aerides multiflora).</title>
        <authorList>
            <person name="Suriyachadkun C."/>
        </authorList>
    </citation>
    <scope>NUCLEOTIDE SEQUENCE [LARGE SCALE GENOMIC DNA]</scope>
    <source>
        <strain evidence="3 4">OC33-EN08</strain>
    </source>
</reference>
<gene>
    <name evidence="3" type="ORF">WCD74_12560</name>
</gene>
<feature type="region of interest" description="Disordered" evidence="1">
    <location>
        <begin position="49"/>
        <end position="104"/>
    </location>
</feature>